<reference evidence="5 6" key="1">
    <citation type="journal article" date="2019" name="Int. J. Syst. Evol. Microbiol.">
        <title>The Global Catalogue of Microorganisms (GCM) 10K type strain sequencing project: providing services to taxonomists for standard genome sequencing and annotation.</title>
        <authorList>
            <consortium name="The Broad Institute Genomics Platform"/>
            <consortium name="The Broad Institute Genome Sequencing Center for Infectious Disease"/>
            <person name="Wu L."/>
            <person name="Ma J."/>
        </authorList>
    </citation>
    <scope>NUCLEOTIDE SEQUENCE [LARGE SCALE GENOMIC DNA]</scope>
    <source>
        <strain evidence="5 6">JCM 14559</strain>
    </source>
</reference>
<name>A0ABN2XAZ0_9ACTN</name>
<dbReference type="SUPFAM" id="SSF55729">
    <property type="entry name" value="Acyl-CoA N-acyltransferases (Nat)"/>
    <property type="match status" value="1"/>
</dbReference>
<evidence type="ECO:0000259" key="4">
    <source>
        <dbReference type="PROSITE" id="PS51186"/>
    </source>
</evidence>
<protein>
    <submittedName>
        <fullName evidence="5">GNAT family protein</fullName>
    </submittedName>
</protein>
<dbReference type="InterPro" id="IPR000182">
    <property type="entry name" value="GNAT_dom"/>
</dbReference>
<dbReference type="Gene3D" id="3.40.630.30">
    <property type="match status" value="1"/>
</dbReference>
<keyword evidence="6" id="KW-1185">Reference proteome</keyword>
<evidence type="ECO:0000313" key="5">
    <source>
        <dbReference type="EMBL" id="GAA2107331.1"/>
    </source>
</evidence>
<dbReference type="Pfam" id="PF00583">
    <property type="entry name" value="Acetyltransf_1"/>
    <property type="match status" value="1"/>
</dbReference>
<proteinExistence type="predicted"/>
<dbReference type="RefSeq" id="WP_380273004.1">
    <property type="nucleotide sequence ID" value="NZ_JBHTGA010000001.1"/>
</dbReference>
<keyword evidence="2" id="KW-0012">Acyltransferase</keyword>
<accession>A0ABN2XAZ0</accession>
<dbReference type="PANTHER" id="PTHR43877">
    <property type="entry name" value="AMINOALKYLPHOSPHONATE N-ACETYLTRANSFERASE-RELATED-RELATED"/>
    <property type="match status" value="1"/>
</dbReference>
<evidence type="ECO:0000256" key="3">
    <source>
        <dbReference type="SAM" id="MobiDB-lite"/>
    </source>
</evidence>
<keyword evidence="1" id="KW-0808">Transferase</keyword>
<dbReference type="InterPro" id="IPR016181">
    <property type="entry name" value="Acyl_CoA_acyltransferase"/>
</dbReference>
<comment type="caution">
    <text evidence="5">The sequence shown here is derived from an EMBL/GenBank/DDBJ whole genome shotgun (WGS) entry which is preliminary data.</text>
</comment>
<dbReference type="PROSITE" id="PS51186">
    <property type="entry name" value="GNAT"/>
    <property type="match status" value="1"/>
</dbReference>
<dbReference type="EMBL" id="BAAANS010000032">
    <property type="protein sequence ID" value="GAA2107331.1"/>
    <property type="molecule type" value="Genomic_DNA"/>
</dbReference>
<feature type="region of interest" description="Disordered" evidence="3">
    <location>
        <begin position="144"/>
        <end position="176"/>
    </location>
</feature>
<organism evidence="5 6">
    <name type="scientific">Kitasatospora saccharophila</name>
    <dbReference type="NCBI Taxonomy" id="407973"/>
    <lineage>
        <taxon>Bacteria</taxon>
        <taxon>Bacillati</taxon>
        <taxon>Actinomycetota</taxon>
        <taxon>Actinomycetes</taxon>
        <taxon>Kitasatosporales</taxon>
        <taxon>Streptomycetaceae</taxon>
        <taxon>Kitasatospora</taxon>
    </lineage>
</organism>
<feature type="compositionally biased region" description="Pro residues" evidence="3">
    <location>
        <begin position="145"/>
        <end position="158"/>
    </location>
</feature>
<gene>
    <name evidence="5" type="ORF">GCM10009759_46310</name>
</gene>
<evidence type="ECO:0000256" key="1">
    <source>
        <dbReference type="ARBA" id="ARBA00022679"/>
    </source>
</evidence>
<evidence type="ECO:0000256" key="2">
    <source>
        <dbReference type="ARBA" id="ARBA00023315"/>
    </source>
</evidence>
<feature type="domain" description="N-acetyltransferase" evidence="4">
    <location>
        <begin position="5"/>
        <end position="162"/>
    </location>
</feature>
<evidence type="ECO:0000313" key="6">
    <source>
        <dbReference type="Proteomes" id="UP001500897"/>
    </source>
</evidence>
<dbReference type="InterPro" id="IPR050832">
    <property type="entry name" value="Bact_Acetyltransf"/>
</dbReference>
<sequence length="176" mass="19103">MSGVLRIRPFTAADAAVLPSWLDGPGELRLWAGDAFRWPLDPPQLARYRAESETGSRRTWSAVEGDPERLVGHCSLLVTPDGRRGRLGRVLVAPRERHGGRGAAMLRGVLAEAFDGLGLTEVELGVYTRNTAALALYERLGFTPPADPAPDPPAPPDPWSVTTLTLRSPPRPDLPR</sequence>
<dbReference type="Proteomes" id="UP001500897">
    <property type="component" value="Unassembled WGS sequence"/>
</dbReference>